<dbReference type="InterPro" id="IPR032823">
    <property type="entry name" value="BCA_ABC_TP_C"/>
</dbReference>
<dbReference type="SUPFAM" id="SSF52540">
    <property type="entry name" value="P-loop containing nucleoside triphosphate hydrolases"/>
    <property type="match status" value="1"/>
</dbReference>
<evidence type="ECO:0000259" key="4">
    <source>
        <dbReference type="PROSITE" id="PS50893"/>
    </source>
</evidence>
<dbReference type="InterPro" id="IPR027417">
    <property type="entry name" value="P-loop_NTPase"/>
</dbReference>
<evidence type="ECO:0000256" key="2">
    <source>
        <dbReference type="ARBA" id="ARBA00022741"/>
    </source>
</evidence>
<organism evidence="5 6">
    <name type="scientific">Capillimicrobium parvum</name>
    <dbReference type="NCBI Taxonomy" id="2884022"/>
    <lineage>
        <taxon>Bacteria</taxon>
        <taxon>Bacillati</taxon>
        <taxon>Actinomycetota</taxon>
        <taxon>Thermoleophilia</taxon>
        <taxon>Solirubrobacterales</taxon>
        <taxon>Capillimicrobiaceae</taxon>
        <taxon>Capillimicrobium</taxon>
    </lineage>
</organism>
<reference evidence="5" key="1">
    <citation type="journal article" date="2022" name="Int. J. Syst. Evol. Microbiol.">
        <title>Pseudomonas aegrilactucae sp. nov. and Pseudomonas morbosilactucae sp. nov., pathogens causing bacterial rot of lettuce in Japan.</title>
        <authorList>
            <person name="Sawada H."/>
            <person name="Fujikawa T."/>
            <person name="Satou M."/>
        </authorList>
    </citation>
    <scope>NUCLEOTIDE SEQUENCE</scope>
    <source>
        <strain evidence="5">0166_1</strain>
    </source>
</reference>
<evidence type="ECO:0000256" key="3">
    <source>
        <dbReference type="ARBA" id="ARBA00022840"/>
    </source>
</evidence>
<dbReference type="EMBL" id="CP087164">
    <property type="protein sequence ID" value="UGS36535.1"/>
    <property type="molecule type" value="Genomic_DNA"/>
</dbReference>
<feature type="domain" description="ABC transporter" evidence="4">
    <location>
        <begin position="10"/>
        <end position="243"/>
    </location>
</feature>
<evidence type="ECO:0000313" key="6">
    <source>
        <dbReference type="Proteomes" id="UP001162834"/>
    </source>
</evidence>
<dbReference type="GO" id="GO:0005524">
    <property type="term" value="F:ATP binding"/>
    <property type="evidence" value="ECO:0007669"/>
    <property type="project" value="UniProtKB-KW"/>
</dbReference>
<dbReference type="InterPro" id="IPR003593">
    <property type="entry name" value="AAA+_ATPase"/>
</dbReference>
<gene>
    <name evidence="5" type="primary">lptB_3</name>
    <name evidence="5" type="ORF">DSM104329_02941</name>
</gene>
<dbReference type="RefSeq" id="WP_259310601.1">
    <property type="nucleotide sequence ID" value="NZ_CP087164.1"/>
</dbReference>
<dbReference type="AlphaFoldDB" id="A0A9E6XYE3"/>
<dbReference type="EC" id="3.6.3.-" evidence="5"/>
<dbReference type="PANTHER" id="PTHR45772">
    <property type="entry name" value="CONSERVED COMPONENT OF ABC TRANSPORTER FOR NATURAL AMINO ACIDS-RELATED"/>
    <property type="match status" value="1"/>
</dbReference>
<accession>A0A9E6XYE3</accession>
<dbReference type="Pfam" id="PF00005">
    <property type="entry name" value="ABC_tran"/>
    <property type="match status" value="1"/>
</dbReference>
<dbReference type="PROSITE" id="PS50893">
    <property type="entry name" value="ABC_TRANSPORTER_2"/>
    <property type="match status" value="1"/>
</dbReference>
<keyword evidence="2" id="KW-0547">Nucleotide-binding</keyword>
<dbReference type="Gene3D" id="3.40.50.300">
    <property type="entry name" value="P-loop containing nucleotide triphosphate hydrolases"/>
    <property type="match status" value="1"/>
</dbReference>
<dbReference type="Pfam" id="PF12399">
    <property type="entry name" value="BCA_ABC_TP_C"/>
    <property type="match status" value="1"/>
</dbReference>
<dbReference type="InterPro" id="IPR003439">
    <property type="entry name" value="ABC_transporter-like_ATP-bd"/>
</dbReference>
<evidence type="ECO:0000313" key="5">
    <source>
        <dbReference type="EMBL" id="UGS36535.1"/>
    </source>
</evidence>
<name>A0A9E6XYE3_9ACTN</name>
<dbReference type="SMART" id="SM00382">
    <property type="entry name" value="AAA"/>
    <property type="match status" value="1"/>
</dbReference>
<keyword evidence="3 5" id="KW-0067">ATP-binding</keyword>
<keyword evidence="5" id="KW-0378">Hydrolase</keyword>
<dbReference type="PANTHER" id="PTHR45772:SF4">
    <property type="entry name" value="ABC TRANSPORTER ATP-BINDING PROTEIN"/>
    <property type="match status" value="1"/>
</dbReference>
<keyword evidence="6" id="KW-1185">Reference proteome</keyword>
<keyword evidence="1" id="KW-0813">Transport</keyword>
<dbReference type="GO" id="GO:0016887">
    <property type="term" value="F:ATP hydrolysis activity"/>
    <property type="evidence" value="ECO:0007669"/>
    <property type="project" value="InterPro"/>
</dbReference>
<dbReference type="GO" id="GO:0005886">
    <property type="term" value="C:plasma membrane"/>
    <property type="evidence" value="ECO:0007669"/>
    <property type="project" value="TreeGrafter"/>
</dbReference>
<sequence length="258" mass="27460">MSDEPGRSVFEARDVRVHYDGVRAVDGVDLTLRAGEIMGLIGPNGAGKSTLMGAISRFVPLTTGRIEVGGRDVSDWPPHRLVGLGVVRTFQDVVTFPTLTVFENVELGALGAGLSRSRARARARELLMGLDLHGVAGLPASALPHGDERRLGIARAVAAQPRFLLLDEPAAGLDDAESLELSATIVRIRDDSGCGVLLVEHDMRIIFGACESIHVLDFGKTLAAGPPEAVRADPRVMAAYLGQKGSEAAERHSHAERH</sequence>
<proteinExistence type="predicted"/>
<evidence type="ECO:0000256" key="1">
    <source>
        <dbReference type="ARBA" id="ARBA00022448"/>
    </source>
</evidence>
<dbReference type="CDD" id="cd03219">
    <property type="entry name" value="ABC_Mj1267_LivG_branched"/>
    <property type="match status" value="1"/>
</dbReference>
<dbReference type="Proteomes" id="UP001162834">
    <property type="component" value="Chromosome"/>
</dbReference>
<dbReference type="InterPro" id="IPR051120">
    <property type="entry name" value="ABC_AA/LPS_Transport"/>
</dbReference>
<dbReference type="KEGG" id="sbae:DSM104329_02941"/>
<protein>
    <submittedName>
        <fullName evidence="5">Lipopolysaccharide export system ATP-binding protein LptB</fullName>
        <ecNumber evidence="5">3.6.3.-</ecNumber>
    </submittedName>
</protein>